<dbReference type="EMBL" id="JACHVR010000001">
    <property type="protein sequence ID" value="MBB2887030.1"/>
    <property type="molecule type" value="Genomic_DNA"/>
</dbReference>
<accession>A0ACC5MEM1</accession>
<keyword evidence="2" id="KW-1185">Reference proteome</keyword>
<reference evidence="1" key="1">
    <citation type="submission" date="2020-08" db="EMBL/GenBank/DDBJ databases">
        <title>Plant associated metagenomes--Microbial community diversity and host control of community assembly across model and emerging plant ecological genomics systems.</title>
        <authorList>
            <person name="Dangl J."/>
        </authorList>
    </citation>
    <scope>NUCLEOTIDE SEQUENCE</scope>
    <source>
        <strain evidence="1">KD5</strain>
    </source>
</reference>
<gene>
    <name evidence="1" type="ORF">FHR69_002896</name>
</gene>
<comment type="caution">
    <text evidence="1">The sequence shown here is derived from an EMBL/GenBank/DDBJ whole genome shotgun (WGS) entry which is preliminary data.</text>
</comment>
<evidence type="ECO:0000313" key="1">
    <source>
        <dbReference type="EMBL" id="MBB2887030.1"/>
    </source>
</evidence>
<evidence type="ECO:0000313" key="2">
    <source>
        <dbReference type="Proteomes" id="UP000589818"/>
    </source>
</evidence>
<name>A0ACC5MEM1_9PSED</name>
<protein>
    <submittedName>
        <fullName evidence="1">Uncharacterized protein</fullName>
    </submittedName>
</protein>
<proteinExistence type="predicted"/>
<organism evidence="1 2">
    <name type="scientific">Pseudomonas umsongensis</name>
    <dbReference type="NCBI Taxonomy" id="198618"/>
    <lineage>
        <taxon>Bacteria</taxon>
        <taxon>Pseudomonadati</taxon>
        <taxon>Pseudomonadota</taxon>
        <taxon>Gammaproteobacteria</taxon>
        <taxon>Pseudomonadales</taxon>
        <taxon>Pseudomonadaceae</taxon>
        <taxon>Pseudomonas</taxon>
    </lineage>
</organism>
<sequence length="50" mass="5303">MIAAVVDVPGNAPSRPAMALLDDLHALAGLSQTALPYGRMKEYSDFSIDL</sequence>
<dbReference type="Proteomes" id="UP000589818">
    <property type="component" value="Unassembled WGS sequence"/>
</dbReference>